<evidence type="ECO:0000256" key="1">
    <source>
        <dbReference type="SAM" id="SignalP"/>
    </source>
</evidence>
<dbReference type="Proteomes" id="UP001172082">
    <property type="component" value="Unassembled WGS sequence"/>
</dbReference>
<accession>A0ABT8KWV3</accession>
<protein>
    <submittedName>
        <fullName evidence="2">DUF3108 domain-containing protein</fullName>
    </submittedName>
</protein>
<dbReference type="InterPro" id="IPR021457">
    <property type="entry name" value="DUF3108"/>
</dbReference>
<feature type="signal peptide" evidence="1">
    <location>
        <begin position="1"/>
        <end position="18"/>
    </location>
</feature>
<dbReference type="Pfam" id="PF11306">
    <property type="entry name" value="DUF3108"/>
    <property type="match status" value="1"/>
</dbReference>
<proteinExistence type="predicted"/>
<keyword evidence="3" id="KW-1185">Reference proteome</keyword>
<gene>
    <name evidence="2" type="ORF">QQ008_24850</name>
</gene>
<dbReference type="EMBL" id="JAUJEA010000012">
    <property type="protein sequence ID" value="MDN5204644.1"/>
    <property type="molecule type" value="Genomic_DNA"/>
</dbReference>
<evidence type="ECO:0000313" key="3">
    <source>
        <dbReference type="Proteomes" id="UP001172082"/>
    </source>
</evidence>
<keyword evidence="1" id="KW-0732">Signal</keyword>
<sequence>MKRLITGLVIIIFFSAFAVNDTGIYKDVEHNSFAKGELLQFKVTFGIFTVGKGQMKIHNTSYKINNRNCLRVDVQGKTTGAVSWVAKVDDNWGAYIDSAALVPHISYRKIKENKYRKDELIKFDHATDMIEAKVADKKTGLYKEPEYYKAPDNIFDMIGGYMYLRTIDFNKHNIGDTLTIDAFFEDTVYDFRIMYQGKEVVNTKIGKMNAIKLVPIMPDNKLFDGENSISVWFSDDENRIPLRIEADMFIGTAGIYIIHQEGLLHELNYYKK</sequence>
<dbReference type="RefSeq" id="WP_346754668.1">
    <property type="nucleotide sequence ID" value="NZ_JAUJEA010000012.1"/>
</dbReference>
<name>A0ABT8KWV3_9BACT</name>
<reference evidence="2" key="1">
    <citation type="submission" date="2023-06" db="EMBL/GenBank/DDBJ databases">
        <title>Genomic of Parafulvivirga corallium.</title>
        <authorList>
            <person name="Wang G."/>
        </authorList>
    </citation>
    <scope>NUCLEOTIDE SEQUENCE</scope>
    <source>
        <strain evidence="2">BMA10</strain>
    </source>
</reference>
<evidence type="ECO:0000313" key="2">
    <source>
        <dbReference type="EMBL" id="MDN5204644.1"/>
    </source>
</evidence>
<organism evidence="2 3">
    <name type="scientific">Splendidivirga corallicola</name>
    <dbReference type="NCBI Taxonomy" id="3051826"/>
    <lineage>
        <taxon>Bacteria</taxon>
        <taxon>Pseudomonadati</taxon>
        <taxon>Bacteroidota</taxon>
        <taxon>Cytophagia</taxon>
        <taxon>Cytophagales</taxon>
        <taxon>Splendidivirgaceae</taxon>
        <taxon>Splendidivirga</taxon>
    </lineage>
</organism>
<comment type="caution">
    <text evidence="2">The sequence shown here is derived from an EMBL/GenBank/DDBJ whole genome shotgun (WGS) entry which is preliminary data.</text>
</comment>
<feature type="chain" id="PRO_5045959187" evidence="1">
    <location>
        <begin position="19"/>
        <end position="272"/>
    </location>
</feature>